<evidence type="ECO:0000256" key="6">
    <source>
        <dbReference type="ARBA" id="ARBA00022989"/>
    </source>
</evidence>
<keyword evidence="6 10" id="KW-1133">Transmembrane helix</keyword>
<feature type="transmembrane region" description="Helical" evidence="10">
    <location>
        <begin position="244"/>
        <end position="263"/>
    </location>
</feature>
<sequence length="274" mass="30378">MLDFSAPPNFPTSSDALALLGDDLDYDFAGRIAGPYAFWLDWKVPALGVLFYLVVSEPLFDAVRGVTGGVHKGVVFAHNVALAAYSGWSAFYTWRILFAAIARSGFRGMHCDRDVWRGADGFGTFAVIFYVSKYYEFVDSWILVLKNSDGKHAPSFLQKYHHAGIVVCMYAAVVSEANWMLIAVTFNCTIHFFMYSYYAAATLGYKSPLAKLLTTCQMLQFIIGIVSAGACYFYDPCAGANKPAQLACGLTQVYAAGLIYLFNEMRKRKYGKRA</sequence>
<organism evidence="11 12">
    <name type="scientific">Aureococcus anophagefferens</name>
    <name type="common">Harmful bloom alga</name>
    <dbReference type="NCBI Taxonomy" id="44056"/>
    <lineage>
        <taxon>Eukaryota</taxon>
        <taxon>Sar</taxon>
        <taxon>Stramenopiles</taxon>
        <taxon>Ochrophyta</taxon>
        <taxon>Pelagophyceae</taxon>
        <taxon>Pelagomonadales</taxon>
        <taxon>Pelagomonadaceae</taxon>
        <taxon>Aureococcus</taxon>
    </lineage>
</organism>
<keyword evidence="12" id="KW-1185">Reference proteome</keyword>
<keyword evidence="8 10" id="KW-0472">Membrane</keyword>
<evidence type="ECO:0000256" key="4">
    <source>
        <dbReference type="ARBA" id="ARBA00022692"/>
    </source>
</evidence>
<keyword evidence="5 10" id="KW-0276">Fatty acid metabolism</keyword>
<reference evidence="11 12" key="1">
    <citation type="submission" date="2024-03" db="EMBL/GenBank/DDBJ databases">
        <title>Aureococcus anophagefferens CCMP1851 and Kratosvirus quantuckense: Draft genome of a second virus-susceptible host strain in the model system.</title>
        <authorList>
            <person name="Chase E."/>
            <person name="Truchon A.R."/>
            <person name="Schepens W."/>
            <person name="Wilhelm S.W."/>
        </authorList>
    </citation>
    <scope>NUCLEOTIDE SEQUENCE [LARGE SCALE GENOMIC DNA]</scope>
    <source>
        <strain evidence="11 12">CCMP1851</strain>
    </source>
</reference>
<evidence type="ECO:0000256" key="10">
    <source>
        <dbReference type="RuleBase" id="RU361115"/>
    </source>
</evidence>
<dbReference type="Proteomes" id="UP001363151">
    <property type="component" value="Unassembled WGS sequence"/>
</dbReference>
<keyword evidence="4 10" id="KW-0812">Transmembrane</keyword>
<dbReference type="PANTHER" id="PTHR11157:SF169">
    <property type="entry name" value="ELONGATION OF FATTY ACIDS PROTEIN"/>
    <property type="match status" value="1"/>
</dbReference>
<gene>
    <name evidence="11" type="ORF">SO694_000066102</name>
</gene>
<feature type="transmembrane region" description="Helical" evidence="10">
    <location>
        <begin position="212"/>
        <end position="232"/>
    </location>
</feature>
<evidence type="ECO:0000256" key="7">
    <source>
        <dbReference type="ARBA" id="ARBA00023098"/>
    </source>
</evidence>
<keyword evidence="2 10" id="KW-0444">Lipid biosynthesis</keyword>
<feature type="transmembrane region" description="Helical" evidence="10">
    <location>
        <begin position="179"/>
        <end position="200"/>
    </location>
</feature>
<evidence type="ECO:0000256" key="3">
    <source>
        <dbReference type="ARBA" id="ARBA00022679"/>
    </source>
</evidence>
<name>A0ABR1GAL3_AURAN</name>
<comment type="similarity">
    <text evidence="10">Belongs to the ELO family.</text>
</comment>
<evidence type="ECO:0000313" key="12">
    <source>
        <dbReference type="Proteomes" id="UP001363151"/>
    </source>
</evidence>
<evidence type="ECO:0000313" key="11">
    <source>
        <dbReference type="EMBL" id="KAK7250225.1"/>
    </source>
</evidence>
<keyword evidence="7 10" id="KW-0443">Lipid metabolism</keyword>
<comment type="subcellular location">
    <subcellularLocation>
        <location evidence="1">Membrane</location>
        <topology evidence="1">Multi-pass membrane protein</topology>
    </subcellularLocation>
</comment>
<protein>
    <recommendedName>
        <fullName evidence="10">Elongation of fatty acids protein</fullName>
        <ecNumber evidence="10">2.3.1.-</ecNumber>
    </recommendedName>
</protein>
<dbReference type="EC" id="2.3.1.-" evidence="10"/>
<keyword evidence="3 10" id="KW-0808">Transferase</keyword>
<keyword evidence="9 10" id="KW-0275">Fatty acid biosynthesis</keyword>
<comment type="caution">
    <text evidence="11">The sequence shown here is derived from an EMBL/GenBank/DDBJ whole genome shotgun (WGS) entry which is preliminary data.</text>
</comment>
<accession>A0ABR1GAL3</accession>
<evidence type="ECO:0000256" key="1">
    <source>
        <dbReference type="ARBA" id="ARBA00004141"/>
    </source>
</evidence>
<proteinExistence type="inferred from homology"/>
<evidence type="ECO:0000256" key="8">
    <source>
        <dbReference type="ARBA" id="ARBA00023136"/>
    </source>
</evidence>
<evidence type="ECO:0000256" key="5">
    <source>
        <dbReference type="ARBA" id="ARBA00022832"/>
    </source>
</evidence>
<evidence type="ECO:0000256" key="2">
    <source>
        <dbReference type="ARBA" id="ARBA00022516"/>
    </source>
</evidence>
<dbReference type="PANTHER" id="PTHR11157">
    <property type="entry name" value="FATTY ACID ACYL TRANSFERASE-RELATED"/>
    <property type="match status" value="1"/>
</dbReference>
<dbReference type="InterPro" id="IPR002076">
    <property type="entry name" value="ELO_fam"/>
</dbReference>
<dbReference type="Pfam" id="PF01151">
    <property type="entry name" value="ELO"/>
    <property type="match status" value="1"/>
</dbReference>
<feature type="transmembrane region" description="Helical" evidence="10">
    <location>
        <begin position="75"/>
        <end position="94"/>
    </location>
</feature>
<comment type="catalytic activity">
    <reaction evidence="10">
        <text>an acyl-CoA + malonyl-CoA + H(+) = a 3-oxoacyl-CoA + CO2 + CoA</text>
        <dbReference type="Rhea" id="RHEA:50252"/>
        <dbReference type="ChEBI" id="CHEBI:15378"/>
        <dbReference type="ChEBI" id="CHEBI:16526"/>
        <dbReference type="ChEBI" id="CHEBI:57287"/>
        <dbReference type="ChEBI" id="CHEBI:57384"/>
        <dbReference type="ChEBI" id="CHEBI:58342"/>
        <dbReference type="ChEBI" id="CHEBI:90726"/>
    </reaction>
    <physiologicalReaction direction="left-to-right" evidence="10">
        <dbReference type="Rhea" id="RHEA:50253"/>
    </physiologicalReaction>
</comment>
<feature type="transmembrane region" description="Helical" evidence="10">
    <location>
        <begin position="115"/>
        <end position="135"/>
    </location>
</feature>
<dbReference type="EMBL" id="JBBJCI010000038">
    <property type="protein sequence ID" value="KAK7250225.1"/>
    <property type="molecule type" value="Genomic_DNA"/>
</dbReference>
<evidence type="ECO:0000256" key="9">
    <source>
        <dbReference type="ARBA" id="ARBA00023160"/>
    </source>
</evidence>